<dbReference type="Pfam" id="PF04857">
    <property type="entry name" value="CAF1"/>
    <property type="match status" value="1"/>
</dbReference>
<protein>
    <submittedName>
        <fullName evidence="2">Poly(A)-specific ribonuclease PARN (Deadenylating nuclease) (Deadenylation nuclease) (Polyadenylate-specific ribonuclease) (Parn-A)</fullName>
    </submittedName>
</protein>
<comment type="similarity">
    <text evidence="1">Belongs to the CAF1 family.</text>
</comment>
<dbReference type="Proteomes" id="UP001642464">
    <property type="component" value="Unassembled WGS sequence"/>
</dbReference>
<proteinExistence type="inferred from homology"/>
<accession>A0ABP0HPX1</accession>
<evidence type="ECO:0000313" key="2">
    <source>
        <dbReference type="EMBL" id="CAK8992260.1"/>
    </source>
</evidence>
<dbReference type="InterPro" id="IPR012337">
    <property type="entry name" value="RNaseH-like_sf"/>
</dbReference>
<dbReference type="Gene3D" id="3.30.420.10">
    <property type="entry name" value="Ribonuclease H-like superfamily/Ribonuclease H"/>
    <property type="match status" value="2"/>
</dbReference>
<keyword evidence="3" id="KW-1185">Reference proteome</keyword>
<sequence length="542" mass="61399">MNVTKNNFNEAAAEIERLLPSVDFVAIDEEMTGISLPGLEEKIADLPSARFAKMRKVASNFNIIQFGVALFCKEPGRRKYVAHAFNFYAFPEKGLVNMEAGSVHFNSRNGMDWNRWILGGIPYLDQDSAESLKQFFAPPVKESEGEKPPSKPRIVLSNENDIEKTRGAIAALQTWLADEEKKGEKEFELLTTNAFLRRFMYETIQESFPGLILESRPTKSRGLSTLVALRLTDVEKLEREAQKQKEKEEEFQNKLGLRRVFLALASAKKPLVGHALMFDLLFALSHFEKLPENYEEFKELSHTLFPTVFDTQLLAKSNLFRMKPTRTALEPKDGEPLEQVGPRFSSFALGQVYKVLKEEEGRVQSELPPIEIALVEGHERYNKVASFHEAGYDAFITGCVFAYMCEELARQPDEFNGHLVMFRSFYNFNLKGEDELISKGAYLHIQGLKGLGVQELQESLGMVLKDVQSKRSECLQLSTEFEVKWIDDDSAFAIFWETSRPLIDAICEEAGAQSLKFTAGDQWFASQAPDADLPPSKRARVA</sequence>
<dbReference type="SUPFAM" id="SSF53098">
    <property type="entry name" value="Ribonuclease H-like"/>
    <property type="match status" value="1"/>
</dbReference>
<dbReference type="InterPro" id="IPR006941">
    <property type="entry name" value="RNase_CAF1"/>
</dbReference>
<comment type="caution">
    <text evidence="2">The sequence shown here is derived from an EMBL/GenBank/DDBJ whole genome shotgun (WGS) entry which is preliminary data.</text>
</comment>
<dbReference type="EMBL" id="CAXAMM010001525">
    <property type="protein sequence ID" value="CAK8992260.1"/>
    <property type="molecule type" value="Genomic_DNA"/>
</dbReference>
<dbReference type="InterPro" id="IPR036397">
    <property type="entry name" value="RNaseH_sf"/>
</dbReference>
<name>A0ABP0HPX1_9DINO</name>
<dbReference type="PANTHER" id="PTHR15092:SF22">
    <property type="entry name" value="POLY(A)-SPECIFIC RIBONUCLEASE PNLDC1"/>
    <property type="match status" value="1"/>
</dbReference>
<evidence type="ECO:0000313" key="3">
    <source>
        <dbReference type="Proteomes" id="UP001642464"/>
    </source>
</evidence>
<dbReference type="InterPro" id="IPR051181">
    <property type="entry name" value="CAF1_poly(A)_ribonucleases"/>
</dbReference>
<organism evidence="2 3">
    <name type="scientific">Durusdinium trenchii</name>
    <dbReference type="NCBI Taxonomy" id="1381693"/>
    <lineage>
        <taxon>Eukaryota</taxon>
        <taxon>Sar</taxon>
        <taxon>Alveolata</taxon>
        <taxon>Dinophyceae</taxon>
        <taxon>Suessiales</taxon>
        <taxon>Symbiodiniaceae</taxon>
        <taxon>Durusdinium</taxon>
    </lineage>
</organism>
<reference evidence="2 3" key="1">
    <citation type="submission" date="2024-02" db="EMBL/GenBank/DDBJ databases">
        <authorList>
            <person name="Chen Y."/>
            <person name="Shah S."/>
            <person name="Dougan E. K."/>
            <person name="Thang M."/>
            <person name="Chan C."/>
        </authorList>
    </citation>
    <scope>NUCLEOTIDE SEQUENCE [LARGE SCALE GENOMIC DNA]</scope>
</reference>
<evidence type="ECO:0000256" key="1">
    <source>
        <dbReference type="ARBA" id="ARBA00008372"/>
    </source>
</evidence>
<dbReference type="PANTHER" id="PTHR15092">
    <property type="entry name" value="POLY A -SPECIFIC RIBONUCLEASE/TARGET OF EGR1, MEMBER 1"/>
    <property type="match status" value="1"/>
</dbReference>
<gene>
    <name evidence="2" type="ORF">SCF082_LOCUS3024</name>
</gene>